<dbReference type="Gene3D" id="3.30.565.10">
    <property type="entry name" value="Histidine kinase-like ATPase, C-terminal domain"/>
    <property type="match status" value="1"/>
</dbReference>
<comment type="subcellular location">
    <subcellularLocation>
        <location evidence="2">Cell membrane</location>
        <topology evidence="2">Multi-pass membrane protein</topology>
    </subcellularLocation>
</comment>
<evidence type="ECO:0000256" key="14">
    <source>
        <dbReference type="SAM" id="Phobius"/>
    </source>
</evidence>
<evidence type="ECO:0000256" key="12">
    <source>
        <dbReference type="ARBA" id="ARBA00023012"/>
    </source>
</evidence>
<dbReference type="InterPro" id="IPR033463">
    <property type="entry name" value="sCache_3"/>
</dbReference>
<dbReference type="SUPFAM" id="SSF55874">
    <property type="entry name" value="ATPase domain of HSP90 chaperone/DNA topoisomerase II/histidine kinase"/>
    <property type="match status" value="1"/>
</dbReference>
<evidence type="ECO:0000256" key="5">
    <source>
        <dbReference type="ARBA" id="ARBA00022553"/>
    </source>
</evidence>
<feature type="domain" description="Histidine kinase" evidence="15">
    <location>
        <begin position="432"/>
        <end position="557"/>
    </location>
</feature>
<keyword evidence="6" id="KW-0808">Transferase</keyword>
<proteinExistence type="predicted"/>
<dbReference type="Pfam" id="PF17203">
    <property type="entry name" value="sCache_3_2"/>
    <property type="match status" value="1"/>
</dbReference>
<evidence type="ECO:0000256" key="1">
    <source>
        <dbReference type="ARBA" id="ARBA00000085"/>
    </source>
</evidence>
<reference evidence="17 18" key="1">
    <citation type="submission" date="2019-03" db="EMBL/GenBank/DDBJ databases">
        <title>Genomics of glacier-inhabiting Cryobacterium strains.</title>
        <authorList>
            <person name="Liu Q."/>
            <person name="Xin Y.-H."/>
        </authorList>
    </citation>
    <scope>NUCLEOTIDE SEQUENCE [LARGE SCALE GENOMIC DNA]</scope>
    <source>
        <strain evidence="17 18">Hz16</strain>
    </source>
</reference>
<evidence type="ECO:0000256" key="6">
    <source>
        <dbReference type="ARBA" id="ARBA00022679"/>
    </source>
</evidence>
<evidence type="ECO:0000259" key="16">
    <source>
        <dbReference type="PROSITE" id="PS50112"/>
    </source>
</evidence>
<evidence type="ECO:0000256" key="8">
    <source>
        <dbReference type="ARBA" id="ARBA00022741"/>
    </source>
</evidence>
<dbReference type="Gene3D" id="3.30.450.20">
    <property type="entry name" value="PAS domain"/>
    <property type="match status" value="2"/>
</dbReference>
<gene>
    <name evidence="17" type="ORF">E3T50_01690</name>
</gene>
<feature type="domain" description="PAS" evidence="16">
    <location>
        <begin position="216"/>
        <end position="284"/>
    </location>
</feature>
<dbReference type="Proteomes" id="UP000297983">
    <property type="component" value="Unassembled WGS sequence"/>
</dbReference>
<comment type="catalytic activity">
    <reaction evidence="1">
        <text>ATP + protein L-histidine = ADP + protein N-phospho-L-histidine.</text>
        <dbReference type="EC" id="2.7.13.3"/>
    </reaction>
</comment>
<dbReference type="RefSeq" id="WP_134550270.1">
    <property type="nucleotide sequence ID" value="NZ_SOHL01000003.1"/>
</dbReference>
<dbReference type="InterPro" id="IPR016120">
    <property type="entry name" value="Sig_transdc_His_kin_SpoOB"/>
</dbReference>
<evidence type="ECO:0000256" key="7">
    <source>
        <dbReference type="ARBA" id="ARBA00022692"/>
    </source>
</evidence>
<keyword evidence="5" id="KW-0597">Phosphoprotein</keyword>
<dbReference type="SUPFAM" id="SSF55890">
    <property type="entry name" value="Sporulation response regulatory protein Spo0B"/>
    <property type="match status" value="1"/>
</dbReference>
<dbReference type="SMART" id="SM00387">
    <property type="entry name" value="HATPase_c"/>
    <property type="match status" value="1"/>
</dbReference>
<keyword evidence="7 14" id="KW-0812">Transmembrane</keyword>
<dbReference type="PROSITE" id="PS50112">
    <property type="entry name" value="PAS"/>
    <property type="match status" value="1"/>
</dbReference>
<sequence>MRKEWSIARRLFFAHALFIVVLTVFVGTAFFVDARDRGYIETGNRMLAVATAIADSPLVLAASESADPSASLQPYALQLSADAGLDFITIMAPDRTRWTHPTDTEIGRDYIGAIEPALSGTSFTEISTGTLGPSVRAVVPVTDTDGTVRSLVAVGTTTSNITIALNARLPSVLGLALGLLASGSAVTWLLGRYLRRVTLGWGPERLAQLFVYYDSVLRSVREGLVLVDLRGDLVLYNDQASRLLGIPPRPTAGSDERPPTLTELSLPPSLGELLRSGRTALDEIHITGTRVLVVSQEPAIASSTSATRPRATPMGFVATIRDHTDLQNLGSELQSMQTLSDALRAQTHEHSNRLHTIVSLMELGRTDQALEFATKDLELSQRLADEMVGSVDEPVISALIMGKSAQANELGIALTVTASGTLAQSGLSIQDLVTVLGNLVDNALDAAAAGPDPRRVSVTVSSTEQAVMIEVADSGCGVAPDIIDDVLRLGFSTKGAGFTETGPTGEHGMGGPAPGRSIGGRGLGLALVRQAVTRLGGTLTIARREGAVFTVTIPALTRSVVTTAGGDHG</sequence>
<dbReference type="GO" id="GO:0000155">
    <property type="term" value="F:phosphorelay sensor kinase activity"/>
    <property type="evidence" value="ECO:0007669"/>
    <property type="project" value="InterPro"/>
</dbReference>
<protein>
    <recommendedName>
        <fullName evidence="3">histidine kinase</fullName>
        <ecNumber evidence="3">2.7.13.3</ecNumber>
    </recommendedName>
</protein>
<dbReference type="PRINTS" id="PR00344">
    <property type="entry name" value="BCTRLSENSOR"/>
</dbReference>
<evidence type="ECO:0000256" key="13">
    <source>
        <dbReference type="ARBA" id="ARBA00023136"/>
    </source>
</evidence>
<dbReference type="EMBL" id="SOHL01000003">
    <property type="protein sequence ID" value="TFD73666.1"/>
    <property type="molecule type" value="Genomic_DNA"/>
</dbReference>
<evidence type="ECO:0000256" key="11">
    <source>
        <dbReference type="ARBA" id="ARBA00022989"/>
    </source>
</evidence>
<evidence type="ECO:0000313" key="17">
    <source>
        <dbReference type="EMBL" id="TFD73666.1"/>
    </source>
</evidence>
<accession>A0A4V3IUL7</accession>
<dbReference type="PROSITE" id="PS50109">
    <property type="entry name" value="HIS_KIN"/>
    <property type="match status" value="1"/>
</dbReference>
<name>A0A4V3IUL7_9MICO</name>
<dbReference type="InterPro" id="IPR036890">
    <property type="entry name" value="HATPase_C_sf"/>
</dbReference>
<dbReference type="GO" id="GO:0005524">
    <property type="term" value="F:ATP binding"/>
    <property type="evidence" value="ECO:0007669"/>
    <property type="project" value="UniProtKB-KW"/>
</dbReference>
<keyword evidence="10" id="KW-0067">ATP-binding</keyword>
<organism evidence="17 18">
    <name type="scientific">Cryobacterium gelidum</name>
    <dbReference type="NCBI Taxonomy" id="1259164"/>
    <lineage>
        <taxon>Bacteria</taxon>
        <taxon>Bacillati</taxon>
        <taxon>Actinomycetota</taxon>
        <taxon>Actinomycetes</taxon>
        <taxon>Micrococcales</taxon>
        <taxon>Microbacteriaceae</taxon>
        <taxon>Cryobacterium</taxon>
    </lineage>
</organism>
<dbReference type="InterPro" id="IPR005467">
    <property type="entry name" value="His_kinase_dom"/>
</dbReference>
<dbReference type="InterPro" id="IPR004358">
    <property type="entry name" value="Sig_transdc_His_kin-like_C"/>
</dbReference>
<feature type="transmembrane region" description="Helical" evidence="14">
    <location>
        <begin position="172"/>
        <end position="191"/>
    </location>
</feature>
<dbReference type="PANTHER" id="PTHR44936:SF10">
    <property type="entry name" value="SENSOR PROTEIN RSTB"/>
    <property type="match status" value="1"/>
</dbReference>
<keyword evidence="13 14" id="KW-0472">Membrane</keyword>
<dbReference type="GO" id="GO:0005886">
    <property type="term" value="C:plasma membrane"/>
    <property type="evidence" value="ECO:0007669"/>
    <property type="project" value="UniProtKB-SubCell"/>
</dbReference>
<keyword evidence="18" id="KW-1185">Reference proteome</keyword>
<dbReference type="InterPro" id="IPR029151">
    <property type="entry name" value="Sensor-like_sf"/>
</dbReference>
<comment type="caution">
    <text evidence="17">The sequence shown here is derived from an EMBL/GenBank/DDBJ whole genome shotgun (WGS) entry which is preliminary data.</text>
</comment>
<dbReference type="CDD" id="cd00130">
    <property type="entry name" value="PAS"/>
    <property type="match status" value="1"/>
</dbReference>
<keyword evidence="11 14" id="KW-1133">Transmembrane helix</keyword>
<keyword evidence="8" id="KW-0547">Nucleotide-binding</keyword>
<evidence type="ECO:0000313" key="18">
    <source>
        <dbReference type="Proteomes" id="UP000297983"/>
    </source>
</evidence>
<evidence type="ECO:0000256" key="4">
    <source>
        <dbReference type="ARBA" id="ARBA00022475"/>
    </source>
</evidence>
<evidence type="ECO:0000256" key="10">
    <source>
        <dbReference type="ARBA" id="ARBA00022840"/>
    </source>
</evidence>
<keyword evidence="12" id="KW-0902">Two-component regulatory system</keyword>
<dbReference type="SUPFAM" id="SSF103190">
    <property type="entry name" value="Sensory domain-like"/>
    <property type="match status" value="1"/>
</dbReference>
<feature type="transmembrane region" description="Helical" evidence="14">
    <location>
        <begin position="12"/>
        <end position="32"/>
    </location>
</feature>
<dbReference type="InterPro" id="IPR000014">
    <property type="entry name" value="PAS"/>
</dbReference>
<evidence type="ECO:0000259" key="15">
    <source>
        <dbReference type="PROSITE" id="PS50109"/>
    </source>
</evidence>
<evidence type="ECO:0000256" key="9">
    <source>
        <dbReference type="ARBA" id="ARBA00022777"/>
    </source>
</evidence>
<dbReference type="InterPro" id="IPR003594">
    <property type="entry name" value="HATPase_dom"/>
</dbReference>
<evidence type="ECO:0000256" key="3">
    <source>
        <dbReference type="ARBA" id="ARBA00012438"/>
    </source>
</evidence>
<dbReference type="EC" id="2.7.13.3" evidence="3"/>
<dbReference type="InterPro" id="IPR050980">
    <property type="entry name" value="2C_sensor_his_kinase"/>
</dbReference>
<dbReference type="Pfam" id="PF02518">
    <property type="entry name" value="HATPase_c"/>
    <property type="match status" value="1"/>
</dbReference>
<keyword evidence="9 17" id="KW-0418">Kinase</keyword>
<evidence type="ECO:0000256" key="2">
    <source>
        <dbReference type="ARBA" id="ARBA00004651"/>
    </source>
</evidence>
<dbReference type="PANTHER" id="PTHR44936">
    <property type="entry name" value="SENSOR PROTEIN CREC"/>
    <property type="match status" value="1"/>
</dbReference>
<dbReference type="AlphaFoldDB" id="A0A4V3IUL7"/>
<keyword evidence="4" id="KW-1003">Cell membrane</keyword>